<keyword evidence="10" id="KW-1185">Reference proteome</keyword>
<protein>
    <submittedName>
        <fullName evidence="9">Vitamin K-dependent gamma-carboxylase</fullName>
    </submittedName>
</protein>
<feature type="transmembrane region" description="Helical" evidence="7">
    <location>
        <begin position="176"/>
        <end position="200"/>
    </location>
</feature>
<reference evidence="9 10" key="1">
    <citation type="submission" date="2016-10" db="EMBL/GenBank/DDBJ databases">
        <authorList>
            <person name="de Groot N.N."/>
        </authorList>
    </citation>
    <scope>NUCLEOTIDE SEQUENCE [LARGE SCALE GENOMIC DNA]</scope>
    <source>
        <strain evidence="9 10">DSM 25186</strain>
    </source>
</reference>
<organism evidence="9 10">
    <name type="scientific">Catalinimonas alkaloidigena</name>
    <dbReference type="NCBI Taxonomy" id="1075417"/>
    <lineage>
        <taxon>Bacteria</taxon>
        <taxon>Pseudomonadati</taxon>
        <taxon>Bacteroidota</taxon>
        <taxon>Cytophagia</taxon>
        <taxon>Cytophagales</taxon>
        <taxon>Catalimonadaceae</taxon>
        <taxon>Catalinimonas</taxon>
    </lineage>
</organism>
<dbReference type="InterPro" id="IPR011020">
    <property type="entry name" value="HTTM-like"/>
</dbReference>
<comment type="subcellular location">
    <subcellularLocation>
        <location evidence="1">Endomembrane system</location>
        <topology evidence="1">Multi-pass membrane protein</topology>
    </subcellularLocation>
</comment>
<feature type="transmembrane region" description="Helical" evidence="7">
    <location>
        <begin position="84"/>
        <end position="101"/>
    </location>
</feature>
<gene>
    <name evidence="9" type="ORF">SAMN05421823_105321</name>
</gene>
<evidence type="ECO:0000313" key="10">
    <source>
        <dbReference type="Proteomes" id="UP000198510"/>
    </source>
</evidence>
<dbReference type="STRING" id="1075417.SAMN05421823_105321"/>
<sequence length="434" mass="50884">MMLVSTVRFVWNGWVETQYLQPRFFFPFYGFAWVKPLPATGMYLVFGGMALAAVGMLLGWRYRLSSVAFFLLFTYTELIDKTNYLNHYYFVSLVSFLMIWLPAHRAFSLDVVRNPQLRRTHVPRWTVALLQLQLGLVYCYAGIAKLNRDWLFEALPLKIWLPVHMDFPVIGPLFRYGWVAFAFSWFGALYDLTVPFFLLFRRTRLWAYGAVIAFHVLTWLLFPIGMFPFIMIGMTLIFFSPRFHQLLLANLRRLGVRLRLVGQRPAGYLPRLYRPRATGALALMLGVYVVIQLLLPWRYLLYPGDLFWTEEGYRFSWRVMLMEKAGYVTFHITDPATGHVSEVYASDYLTPQQEKMMATQPDMMLQFAHFLHDEFQKRGIADPQVRAEAYVTLNGQGSRLFLDPTVDLAQERESFRHKRWILPYQATPHLSAHE</sequence>
<dbReference type="PANTHER" id="PTHR12639">
    <property type="entry name" value="VITAMIN K-DEPENDENT GAMMA-CARBOXYLASE"/>
    <property type="match status" value="1"/>
</dbReference>
<dbReference type="GO" id="GO:0008488">
    <property type="term" value="F:gamma-glutamyl carboxylase activity"/>
    <property type="evidence" value="ECO:0007669"/>
    <property type="project" value="InterPro"/>
</dbReference>
<feature type="transmembrane region" description="Helical" evidence="7">
    <location>
        <begin position="122"/>
        <end position="143"/>
    </location>
</feature>
<keyword evidence="6" id="KW-0456">Lyase</keyword>
<evidence type="ECO:0000259" key="8">
    <source>
        <dbReference type="SMART" id="SM00752"/>
    </source>
</evidence>
<dbReference type="OrthoDB" id="341137at2"/>
<dbReference type="PANTHER" id="PTHR12639:SF7">
    <property type="entry name" value="HTTM DOMAIN-CONTAINING PROTEIN"/>
    <property type="match status" value="1"/>
</dbReference>
<feature type="transmembrane region" description="Helical" evidence="7">
    <location>
        <begin position="212"/>
        <end position="239"/>
    </location>
</feature>
<dbReference type="Pfam" id="PF05090">
    <property type="entry name" value="HTTM"/>
    <property type="match status" value="1"/>
</dbReference>
<evidence type="ECO:0000256" key="4">
    <source>
        <dbReference type="ARBA" id="ARBA00023136"/>
    </source>
</evidence>
<dbReference type="SMART" id="SM00752">
    <property type="entry name" value="HTTM"/>
    <property type="match status" value="1"/>
</dbReference>
<feature type="transmembrane region" description="Helical" evidence="7">
    <location>
        <begin position="277"/>
        <end position="295"/>
    </location>
</feature>
<feature type="transmembrane region" description="Helical" evidence="7">
    <location>
        <begin position="43"/>
        <end position="64"/>
    </location>
</feature>
<evidence type="ECO:0000256" key="7">
    <source>
        <dbReference type="SAM" id="Phobius"/>
    </source>
</evidence>
<evidence type="ECO:0000256" key="5">
    <source>
        <dbReference type="ARBA" id="ARBA00023157"/>
    </source>
</evidence>
<accession>A0A1G9JIY9</accession>
<keyword evidence="5" id="KW-1015">Disulfide bond</keyword>
<name>A0A1G9JIY9_9BACT</name>
<keyword evidence="2 7" id="KW-0812">Transmembrane</keyword>
<dbReference type="AlphaFoldDB" id="A0A1G9JIY9"/>
<dbReference type="GO" id="GO:0012505">
    <property type="term" value="C:endomembrane system"/>
    <property type="evidence" value="ECO:0007669"/>
    <property type="project" value="UniProtKB-SubCell"/>
</dbReference>
<keyword evidence="4 7" id="KW-0472">Membrane</keyword>
<proteinExistence type="predicted"/>
<dbReference type="InterPro" id="IPR007782">
    <property type="entry name" value="VKG_COase"/>
</dbReference>
<evidence type="ECO:0000256" key="6">
    <source>
        <dbReference type="ARBA" id="ARBA00023239"/>
    </source>
</evidence>
<dbReference type="GO" id="GO:0019842">
    <property type="term" value="F:vitamin binding"/>
    <property type="evidence" value="ECO:0007669"/>
    <property type="project" value="TreeGrafter"/>
</dbReference>
<dbReference type="EMBL" id="FNFO01000005">
    <property type="protein sequence ID" value="SDL37053.1"/>
    <property type="molecule type" value="Genomic_DNA"/>
</dbReference>
<evidence type="ECO:0000256" key="3">
    <source>
        <dbReference type="ARBA" id="ARBA00022989"/>
    </source>
</evidence>
<dbReference type="InterPro" id="IPR053934">
    <property type="entry name" value="HTTM_dom"/>
</dbReference>
<evidence type="ECO:0000256" key="2">
    <source>
        <dbReference type="ARBA" id="ARBA00022692"/>
    </source>
</evidence>
<evidence type="ECO:0000256" key="1">
    <source>
        <dbReference type="ARBA" id="ARBA00004127"/>
    </source>
</evidence>
<evidence type="ECO:0000313" key="9">
    <source>
        <dbReference type="EMBL" id="SDL37053.1"/>
    </source>
</evidence>
<feature type="domain" description="HTTM-like" evidence="8">
    <location>
        <begin position="1"/>
        <end position="243"/>
    </location>
</feature>
<dbReference type="InterPro" id="IPR053935">
    <property type="entry name" value="VKGC_lumenal_dom"/>
</dbReference>
<dbReference type="Pfam" id="PF22777">
    <property type="entry name" value="VKGC_lumenal_dom"/>
    <property type="match status" value="1"/>
</dbReference>
<dbReference type="Proteomes" id="UP000198510">
    <property type="component" value="Unassembled WGS sequence"/>
</dbReference>
<keyword evidence="3 7" id="KW-1133">Transmembrane helix</keyword>